<reference evidence="1 2" key="1">
    <citation type="submission" date="2020-08" db="EMBL/GenBank/DDBJ databases">
        <title>Genomic Encyclopedia of Type Strains, Phase IV (KMG-IV): sequencing the most valuable type-strain genomes for metagenomic binning, comparative biology and taxonomic classification.</title>
        <authorList>
            <person name="Goeker M."/>
        </authorList>
    </citation>
    <scope>NUCLEOTIDE SEQUENCE [LARGE SCALE GENOMIC DNA]</scope>
    <source>
        <strain evidence="1 2">DSM 103737</strain>
    </source>
</reference>
<dbReference type="PANTHER" id="PTHR38436">
    <property type="entry name" value="POLYKETIDE CYCLASE SNOAL-LIKE DOMAIN"/>
    <property type="match status" value="1"/>
</dbReference>
<dbReference type="Gene3D" id="3.10.450.50">
    <property type="match status" value="1"/>
</dbReference>
<dbReference type="RefSeq" id="WP_183316002.1">
    <property type="nucleotide sequence ID" value="NZ_JACIEN010000001.1"/>
</dbReference>
<dbReference type="AlphaFoldDB" id="A0A840BZR2"/>
<dbReference type="InterPro" id="IPR009959">
    <property type="entry name" value="Cyclase_SnoaL-like"/>
</dbReference>
<keyword evidence="2" id="KW-1185">Reference proteome</keyword>
<evidence type="ECO:0000313" key="2">
    <source>
        <dbReference type="Proteomes" id="UP000577362"/>
    </source>
</evidence>
<protein>
    <submittedName>
        <fullName evidence="1">Putative ester cyclase</fullName>
    </submittedName>
</protein>
<dbReference type="SUPFAM" id="SSF54427">
    <property type="entry name" value="NTF2-like"/>
    <property type="match status" value="1"/>
</dbReference>
<gene>
    <name evidence="1" type="ORF">GGR16_001232</name>
</gene>
<dbReference type="GO" id="GO:0030638">
    <property type="term" value="P:polyketide metabolic process"/>
    <property type="evidence" value="ECO:0007669"/>
    <property type="project" value="InterPro"/>
</dbReference>
<dbReference type="EMBL" id="JACIEN010000001">
    <property type="protein sequence ID" value="MBB4016226.1"/>
    <property type="molecule type" value="Genomic_DNA"/>
</dbReference>
<comment type="caution">
    <text evidence="1">The sequence shown here is derived from an EMBL/GenBank/DDBJ whole genome shotgun (WGS) entry which is preliminary data.</text>
</comment>
<evidence type="ECO:0000313" key="1">
    <source>
        <dbReference type="EMBL" id="MBB4016226.1"/>
    </source>
</evidence>
<proteinExistence type="predicted"/>
<organism evidence="1 2">
    <name type="scientific">Chelatococcus caeni</name>
    <dbReference type="NCBI Taxonomy" id="1348468"/>
    <lineage>
        <taxon>Bacteria</taxon>
        <taxon>Pseudomonadati</taxon>
        <taxon>Pseudomonadota</taxon>
        <taxon>Alphaproteobacteria</taxon>
        <taxon>Hyphomicrobiales</taxon>
        <taxon>Chelatococcaceae</taxon>
        <taxon>Chelatococcus</taxon>
    </lineage>
</organism>
<dbReference type="Proteomes" id="UP000577362">
    <property type="component" value="Unassembled WGS sequence"/>
</dbReference>
<accession>A0A840BZR2</accession>
<name>A0A840BZR2_9HYPH</name>
<sequence length="136" mass="15093">MSLEDIAQRWMQFWQGGSLASFGDLHAPHFIDHSAAGRAADREGLLQGIRDLYAAFPDFHADIDLLAVDVSKGLVTIRWSATGHMHGRFLDAEPTGRLVGFSGIEIIRVREGQVVDRWGEWDEPSIREQIGAAPRA</sequence>
<dbReference type="InterPro" id="IPR032710">
    <property type="entry name" value="NTF2-like_dom_sf"/>
</dbReference>
<dbReference type="Pfam" id="PF07366">
    <property type="entry name" value="SnoaL"/>
    <property type="match status" value="1"/>
</dbReference>
<dbReference type="PANTHER" id="PTHR38436:SF1">
    <property type="entry name" value="ESTER CYCLASE"/>
    <property type="match status" value="1"/>
</dbReference>